<dbReference type="AlphaFoldDB" id="A0AAU9VR14"/>
<evidence type="ECO:0000313" key="2">
    <source>
        <dbReference type="EMBL" id="CAH3033932.1"/>
    </source>
</evidence>
<comment type="caution">
    <text evidence="2">The sequence shown here is derived from an EMBL/GenBank/DDBJ whole genome shotgun (WGS) entry which is preliminary data.</text>
</comment>
<keyword evidence="3" id="KW-1185">Reference proteome</keyword>
<feature type="region of interest" description="Disordered" evidence="1">
    <location>
        <begin position="184"/>
        <end position="210"/>
    </location>
</feature>
<name>A0AAU9VR14_9CNID</name>
<evidence type="ECO:0000256" key="1">
    <source>
        <dbReference type="SAM" id="MobiDB-lite"/>
    </source>
</evidence>
<gene>
    <name evidence="2" type="ORF">PMEA_00010386</name>
</gene>
<evidence type="ECO:0000313" key="3">
    <source>
        <dbReference type="Proteomes" id="UP001159428"/>
    </source>
</evidence>
<evidence type="ECO:0008006" key="4">
    <source>
        <dbReference type="Google" id="ProtNLM"/>
    </source>
</evidence>
<accession>A0AAU9VR14</accession>
<proteinExistence type="predicted"/>
<feature type="compositionally biased region" description="Basic and acidic residues" evidence="1">
    <location>
        <begin position="12"/>
        <end position="23"/>
    </location>
</feature>
<sequence length="246" mass="27290">MRFLRERIRLTQKTKGDAKKDTESTAQSITSALSTNDANRILEQIKTNTNESLTLPKTDISRSLKNLIEKNRQLPLSDAEKTLLKKGLNFAVTPTDIPATEIIAKVEAAVRKLDAEQADTVRRAVNGILQQAEPPEPNITKEIRDALKSLKEDESIKVLPADKRRASIVMDTDTYRAKMSTLITSSSTETRQTKLAKTGNPNNSAEPANEFKATAVLPYVKGLSERSRRCLQQQGGQRGNLYKTSP</sequence>
<feature type="compositionally biased region" description="Polar residues" evidence="1">
    <location>
        <begin position="184"/>
        <end position="206"/>
    </location>
</feature>
<reference evidence="2 3" key="1">
    <citation type="submission" date="2022-05" db="EMBL/GenBank/DDBJ databases">
        <authorList>
            <consortium name="Genoscope - CEA"/>
            <person name="William W."/>
        </authorList>
    </citation>
    <scope>NUCLEOTIDE SEQUENCE [LARGE SCALE GENOMIC DNA]</scope>
</reference>
<organism evidence="2 3">
    <name type="scientific">Pocillopora meandrina</name>
    <dbReference type="NCBI Taxonomy" id="46732"/>
    <lineage>
        <taxon>Eukaryota</taxon>
        <taxon>Metazoa</taxon>
        <taxon>Cnidaria</taxon>
        <taxon>Anthozoa</taxon>
        <taxon>Hexacorallia</taxon>
        <taxon>Scleractinia</taxon>
        <taxon>Astrocoeniina</taxon>
        <taxon>Pocilloporidae</taxon>
        <taxon>Pocillopora</taxon>
    </lineage>
</organism>
<feature type="region of interest" description="Disordered" evidence="1">
    <location>
        <begin position="12"/>
        <end position="31"/>
    </location>
</feature>
<dbReference type="Proteomes" id="UP001159428">
    <property type="component" value="Unassembled WGS sequence"/>
</dbReference>
<dbReference type="EMBL" id="CALNXJ010000002">
    <property type="protein sequence ID" value="CAH3033932.1"/>
    <property type="molecule type" value="Genomic_DNA"/>
</dbReference>
<protein>
    <recommendedName>
        <fullName evidence="4">Altered inheritance of mitochondria protein 41</fullName>
    </recommendedName>
</protein>